<gene>
    <name evidence="2" type="ORF">ENSA7_75470</name>
</gene>
<name>A0A2S9XQU5_9BACT</name>
<accession>A0A2S9XQU5</accession>
<dbReference type="Proteomes" id="UP000238823">
    <property type="component" value="Unassembled WGS sequence"/>
</dbReference>
<dbReference type="EMBL" id="PVNL01000138">
    <property type="protein sequence ID" value="PRP95233.1"/>
    <property type="molecule type" value="Genomic_DNA"/>
</dbReference>
<reference evidence="2 3" key="1">
    <citation type="submission" date="2018-03" db="EMBL/GenBank/DDBJ databases">
        <title>Draft Genome Sequences of the Obligatory Marine Myxobacteria Enhygromyxa salina SWB007.</title>
        <authorList>
            <person name="Poehlein A."/>
            <person name="Moghaddam J.A."/>
            <person name="Harms H."/>
            <person name="Alanjari M."/>
            <person name="Koenig G.M."/>
            <person name="Daniel R."/>
            <person name="Schaeberle T.F."/>
        </authorList>
    </citation>
    <scope>NUCLEOTIDE SEQUENCE [LARGE SCALE GENOMIC DNA]</scope>
    <source>
        <strain evidence="2 3">SWB007</strain>
    </source>
</reference>
<evidence type="ECO:0000256" key="1">
    <source>
        <dbReference type="SAM" id="SignalP"/>
    </source>
</evidence>
<dbReference type="RefSeq" id="WP_106094311.1">
    <property type="nucleotide sequence ID" value="NZ_PVNL01000138.1"/>
</dbReference>
<evidence type="ECO:0000313" key="3">
    <source>
        <dbReference type="Proteomes" id="UP000238823"/>
    </source>
</evidence>
<feature type="signal peptide" evidence="1">
    <location>
        <begin position="1"/>
        <end position="21"/>
    </location>
</feature>
<sequence length="115" mass="12192">MYKLITLSTLLLGLALAPVLGGSVGQDRHGPARGDSLHPDYLDQLEHAERRVGDQTSAVLDAPVASCEWRCEACEADQGCSQTCTEIGNCGSTCNVIARCDVGYAWDEASCSCVN</sequence>
<feature type="chain" id="PRO_5015556600" evidence="1">
    <location>
        <begin position="22"/>
        <end position="115"/>
    </location>
</feature>
<organism evidence="2 3">
    <name type="scientific">Enhygromyxa salina</name>
    <dbReference type="NCBI Taxonomy" id="215803"/>
    <lineage>
        <taxon>Bacteria</taxon>
        <taxon>Pseudomonadati</taxon>
        <taxon>Myxococcota</taxon>
        <taxon>Polyangia</taxon>
        <taxon>Nannocystales</taxon>
        <taxon>Nannocystaceae</taxon>
        <taxon>Enhygromyxa</taxon>
    </lineage>
</organism>
<evidence type="ECO:0000313" key="2">
    <source>
        <dbReference type="EMBL" id="PRP95233.1"/>
    </source>
</evidence>
<proteinExistence type="predicted"/>
<protein>
    <submittedName>
        <fullName evidence="2">Uncharacterized protein</fullName>
    </submittedName>
</protein>
<keyword evidence="1" id="KW-0732">Signal</keyword>
<comment type="caution">
    <text evidence="2">The sequence shown here is derived from an EMBL/GenBank/DDBJ whole genome shotgun (WGS) entry which is preliminary data.</text>
</comment>
<dbReference type="AlphaFoldDB" id="A0A2S9XQU5"/>
<dbReference type="OrthoDB" id="9987503at2"/>